<dbReference type="AlphaFoldDB" id="A0A0N4ZIR0"/>
<dbReference type="Proteomes" id="UP000038045">
    <property type="component" value="Unplaced"/>
</dbReference>
<feature type="compositionally biased region" description="Basic residues" evidence="1">
    <location>
        <begin position="141"/>
        <end position="151"/>
    </location>
</feature>
<feature type="compositionally biased region" description="Basic and acidic residues" evidence="1">
    <location>
        <begin position="326"/>
        <end position="335"/>
    </location>
</feature>
<feature type="region of interest" description="Disordered" evidence="1">
    <location>
        <begin position="129"/>
        <end position="199"/>
    </location>
</feature>
<feature type="compositionally biased region" description="Basic residues" evidence="1">
    <location>
        <begin position="426"/>
        <end position="440"/>
    </location>
</feature>
<keyword evidence="2" id="KW-1185">Reference proteome</keyword>
<feature type="compositionally biased region" description="Basic and acidic residues" evidence="1">
    <location>
        <begin position="404"/>
        <end position="415"/>
    </location>
</feature>
<evidence type="ECO:0000313" key="3">
    <source>
        <dbReference type="WBParaSite" id="PTRK_0000782200.1"/>
    </source>
</evidence>
<feature type="compositionally biased region" description="Basic residues" evidence="1">
    <location>
        <begin position="88"/>
        <end position="97"/>
    </location>
</feature>
<feature type="compositionally biased region" description="Basic residues" evidence="1">
    <location>
        <begin position="69"/>
        <end position="80"/>
    </location>
</feature>
<reference evidence="3" key="1">
    <citation type="submission" date="2017-02" db="UniProtKB">
        <authorList>
            <consortium name="WormBaseParasite"/>
        </authorList>
    </citation>
    <scope>IDENTIFICATION</scope>
</reference>
<feature type="compositionally biased region" description="Basic and acidic residues" evidence="1">
    <location>
        <begin position="36"/>
        <end position="52"/>
    </location>
</feature>
<sequence length="530" mass="59261">MAVRPSAAADGGGGPAGAGGDRSGRPRLQPGPGPEPDQRLPDRHHGAGRELRQPASRRRSVARPDRPDHRGRRQVRRRGHRPDQPSRRSGRLSHRRRRGDDAQGVEGSLSSDGRGRLALAGLQHRVRRSGHALGGVERSRPVHRRRQRRLLHVSGPDQRRLPRHRGQRFGRDQAEVSAEDGTRLRPDGLSHPPHEGEGESRIAFHERPWQPRTRFHARGGDRPLLRLRRQMDRRARAAGEVPAVDRRLLAVLQRCEGSAGERHRRHRGAGLRPVDAAVAAGTAEHRRSGRGRRRARAGGDAGLRQGAQGLRQAGHRLPEHPVQTGRDQDQADRRQGLRRPLHRPAPERPAGRRHRLDGQILGDGHPGRDHRRDAAALRRLRLYDRISDRPALQGRPRPAHLRRHERDHEAVDRADAVVSAPAGRPRSGRLRRQSMRRSTARPRGSTGRFPCPKSPSWRARPSGGARRRGSDGAGRRWPPTGPEGRRSGGCAVPRDYGWRRGRGSRRPSWSGPDRNRDRRATARPRSSPAP</sequence>
<protein>
    <submittedName>
        <fullName evidence="3">LigA</fullName>
    </submittedName>
</protein>
<feature type="compositionally biased region" description="Gly residues" evidence="1">
    <location>
        <begin position="10"/>
        <end position="21"/>
    </location>
</feature>
<feature type="region of interest" description="Disordered" evidence="1">
    <location>
        <begin position="388"/>
        <end position="530"/>
    </location>
</feature>
<feature type="region of interest" description="Disordered" evidence="1">
    <location>
        <begin position="256"/>
        <end position="371"/>
    </location>
</feature>
<evidence type="ECO:0000256" key="1">
    <source>
        <dbReference type="SAM" id="MobiDB-lite"/>
    </source>
</evidence>
<feature type="compositionally biased region" description="Basic and acidic residues" evidence="1">
    <location>
        <begin position="169"/>
        <end position="199"/>
    </location>
</feature>
<dbReference type="WBParaSite" id="PTRK_0000782200.1">
    <property type="protein sequence ID" value="PTRK_0000782200.1"/>
    <property type="gene ID" value="PTRK_0000782200"/>
</dbReference>
<proteinExistence type="predicted"/>
<name>A0A0N4ZIR0_PARTI</name>
<feature type="compositionally biased region" description="Basic residues" evidence="1">
    <location>
        <begin position="287"/>
        <end position="296"/>
    </location>
</feature>
<organism evidence="2 3">
    <name type="scientific">Parastrongyloides trichosuri</name>
    <name type="common">Possum-specific nematode worm</name>
    <dbReference type="NCBI Taxonomy" id="131310"/>
    <lineage>
        <taxon>Eukaryota</taxon>
        <taxon>Metazoa</taxon>
        <taxon>Ecdysozoa</taxon>
        <taxon>Nematoda</taxon>
        <taxon>Chromadorea</taxon>
        <taxon>Rhabditida</taxon>
        <taxon>Tylenchina</taxon>
        <taxon>Panagrolaimomorpha</taxon>
        <taxon>Strongyloidoidea</taxon>
        <taxon>Strongyloididae</taxon>
        <taxon>Parastrongyloides</taxon>
    </lineage>
</organism>
<feature type="region of interest" description="Disordered" evidence="1">
    <location>
        <begin position="1"/>
        <end position="114"/>
    </location>
</feature>
<accession>A0A0N4ZIR0</accession>
<evidence type="ECO:0000313" key="2">
    <source>
        <dbReference type="Proteomes" id="UP000038045"/>
    </source>
</evidence>